<keyword evidence="3" id="KW-1185">Reference proteome</keyword>
<dbReference type="OrthoDB" id="998849at2759"/>
<evidence type="ECO:0000313" key="2">
    <source>
        <dbReference type="EMBL" id="MBA0803630.1"/>
    </source>
</evidence>
<sequence>GACNLWSKHGGADLKIPIISNGLSDRRGWFHNPHGYYTSKSAYSWLLLKQVGHGPHRFFWRTIWKLKTLPKIRIFCWRVAHDILPTYQKISSIHQEFKKDCLRCRACDETLIHALKDCPTAREILVLGGLNNNLLVGDFSQCIDWIEDLMRVLDLKTVSDFITTLWNSWNNRNNFIFRGKEDEARVVWERAVTLCHDFRIHNLVNKPLLPVSLIEKSLMEHPHDTMKINFDAAVSSKKMGYGMIARDSDGFVLGGGVIDMDMHAEWAELKALEESLNFARAFNFHKVQDITLLGYCTDVICKQLENFNSSNVIWANRCCNKITDYLCKQAIVNHCNLTFKLDYPLDIHDLVMKDLIN</sequence>
<name>A0A7J9H1I2_9ROSI</name>
<dbReference type="SUPFAM" id="SSF53098">
    <property type="entry name" value="Ribonuclease H-like"/>
    <property type="match status" value="1"/>
</dbReference>
<accession>A0A7J9H1I2</accession>
<evidence type="ECO:0000313" key="3">
    <source>
        <dbReference type="Proteomes" id="UP000593560"/>
    </source>
</evidence>
<dbReference type="InterPro" id="IPR012337">
    <property type="entry name" value="RNaseH-like_sf"/>
</dbReference>
<feature type="domain" description="Reverse transcriptase zinc-binding" evidence="1">
    <location>
        <begin position="37"/>
        <end position="124"/>
    </location>
</feature>
<dbReference type="PANTHER" id="PTHR47074:SF48">
    <property type="entry name" value="POLYNUCLEOTIDYL TRANSFERASE, RIBONUCLEASE H-LIKE SUPERFAMILY PROTEIN"/>
    <property type="match status" value="1"/>
</dbReference>
<dbReference type="PANTHER" id="PTHR47074">
    <property type="entry name" value="BNAC02G40300D PROTEIN"/>
    <property type="match status" value="1"/>
</dbReference>
<feature type="non-terminal residue" evidence="2">
    <location>
        <position position="1"/>
    </location>
</feature>
<protein>
    <recommendedName>
        <fullName evidence="1">Reverse transcriptase zinc-binding domain-containing protein</fullName>
    </recommendedName>
</protein>
<dbReference type="EMBL" id="JABFAD010000007">
    <property type="protein sequence ID" value="MBA0803630.1"/>
    <property type="molecule type" value="Genomic_DNA"/>
</dbReference>
<dbReference type="InterPro" id="IPR052929">
    <property type="entry name" value="RNase_H-like_EbsB-rel"/>
</dbReference>
<evidence type="ECO:0000259" key="1">
    <source>
        <dbReference type="Pfam" id="PF13966"/>
    </source>
</evidence>
<organism evidence="2 3">
    <name type="scientific">Gossypium harknessii</name>
    <dbReference type="NCBI Taxonomy" id="34285"/>
    <lineage>
        <taxon>Eukaryota</taxon>
        <taxon>Viridiplantae</taxon>
        <taxon>Streptophyta</taxon>
        <taxon>Embryophyta</taxon>
        <taxon>Tracheophyta</taxon>
        <taxon>Spermatophyta</taxon>
        <taxon>Magnoliopsida</taxon>
        <taxon>eudicotyledons</taxon>
        <taxon>Gunneridae</taxon>
        <taxon>Pentapetalae</taxon>
        <taxon>rosids</taxon>
        <taxon>malvids</taxon>
        <taxon>Malvales</taxon>
        <taxon>Malvaceae</taxon>
        <taxon>Malvoideae</taxon>
        <taxon>Gossypium</taxon>
    </lineage>
</organism>
<comment type="caution">
    <text evidence="2">The sequence shown here is derived from an EMBL/GenBank/DDBJ whole genome shotgun (WGS) entry which is preliminary data.</text>
</comment>
<gene>
    <name evidence="2" type="ORF">Gohar_013820</name>
</gene>
<dbReference type="AlphaFoldDB" id="A0A7J9H1I2"/>
<dbReference type="InterPro" id="IPR026960">
    <property type="entry name" value="RVT-Znf"/>
</dbReference>
<dbReference type="Proteomes" id="UP000593560">
    <property type="component" value="Unassembled WGS sequence"/>
</dbReference>
<reference evidence="2 3" key="1">
    <citation type="journal article" date="2019" name="Genome Biol. Evol.">
        <title>Insights into the evolution of the New World diploid cottons (Gossypium, subgenus Houzingenia) based on genome sequencing.</title>
        <authorList>
            <person name="Grover C.E."/>
            <person name="Arick M.A. 2nd"/>
            <person name="Thrash A."/>
            <person name="Conover J.L."/>
            <person name="Sanders W.S."/>
            <person name="Peterson D.G."/>
            <person name="Frelichowski J.E."/>
            <person name="Scheffler J.A."/>
            <person name="Scheffler B.E."/>
            <person name="Wendel J.F."/>
        </authorList>
    </citation>
    <scope>NUCLEOTIDE SEQUENCE [LARGE SCALE GENOMIC DNA]</scope>
    <source>
        <strain evidence="2">0</strain>
        <tissue evidence="2">Leaf</tissue>
    </source>
</reference>
<dbReference type="Pfam" id="PF13966">
    <property type="entry name" value="zf-RVT"/>
    <property type="match status" value="1"/>
</dbReference>
<proteinExistence type="predicted"/>